<comment type="caution">
    <text evidence="1">The sequence shown here is derived from an EMBL/GenBank/DDBJ whole genome shotgun (WGS) entry which is preliminary data.</text>
</comment>
<protein>
    <submittedName>
        <fullName evidence="1">Uncharacterized protein</fullName>
    </submittedName>
</protein>
<accession>A0A1D1VNN4</accession>
<dbReference type="EMBL" id="BDGG01000007">
    <property type="protein sequence ID" value="GAV01348.1"/>
    <property type="molecule type" value="Genomic_DNA"/>
</dbReference>
<organism evidence="1 2">
    <name type="scientific">Ramazzottius varieornatus</name>
    <name type="common">Water bear</name>
    <name type="synonym">Tardigrade</name>
    <dbReference type="NCBI Taxonomy" id="947166"/>
    <lineage>
        <taxon>Eukaryota</taxon>
        <taxon>Metazoa</taxon>
        <taxon>Ecdysozoa</taxon>
        <taxon>Tardigrada</taxon>
        <taxon>Eutardigrada</taxon>
        <taxon>Parachela</taxon>
        <taxon>Hypsibioidea</taxon>
        <taxon>Ramazzottiidae</taxon>
        <taxon>Ramazzottius</taxon>
    </lineage>
</organism>
<evidence type="ECO:0000313" key="1">
    <source>
        <dbReference type="EMBL" id="GAV01348.1"/>
    </source>
</evidence>
<sequence length="103" mass="11982">METTDSHDTDFIQYRQHLAEVQWLPLWQRRLEGILINAYENRAGVFAGGSRIMKKELPGRSRTQSKEFVLAPVSITPSLLHPSRHHAVVLRLHRDELVERPFV</sequence>
<proteinExistence type="predicted"/>
<name>A0A1D1VNN4_RAMVA</name>
<gene>
    <name evidence="1" type="primary">RvY_12075-1</name>
    <name evidence="1" type="synonym">RvY_12075.1</name>
    <name evidence="1" type="ORF">RvY_12075</name>
</gene>
<dbReference type="AlphaFoldDB" id="A0A1D1VNN4"/>
<dbReference type="Proteomes" id="UP000186922">
    <property type="component" value="Unassembled WGS sequence"/>
</dbReference>
<keyword evidence="2" id="KW-1185">Reference proteome</keyword>
<reference evidence="1 2" key="1">
    <citation type="journal article" date="2016" name="Nat. Commun.">
        <title>Extremotolerant tardigrade genome and improved radiotolerance of human cultured cells by tardigrade-unique protein.</title>
        <authorList>
            <person name="Hashimoto T."/>
            <person name="Horikawa D.D."/>
            <person name="Saito Y."/>
            <person name="Kuwahara H."/>
            <person name="Kozuka-Hata H."/>
            <person name="Shin-I T."/>
            <person name="Minakuchi Y."/>
            <person name="Ohishi K."/>
            <person name="Motoyama A."/>
            <person name="Aizu T."/>
            <person name="Enomoto A."/>
            <person name="Kondo K."/>
            <person name="Tanaka S."/>
            <person name="Hara Y."/>
            <person name="Koshikawa S."/>
            <person name="Sagara H."/>
            <person name="Miura T."/>
            <person name="Yokobori S."/>
            <person name="Miyagawa K."/>
            <person name="Suzuki Y."/>
            <person name="Kubo T."/>
            <person name="Oyama M."/>
            <person name="Kohara Y."/>
            <person name="Fujiyama A."/>
            <person name="Arakawa K."/>
            <person name="Katayama T."/>
            <person name="Toyoda A."/>
            <person name="Kunieda T."/>
        </authorList>
    </citation>
    <scope>NUCLEOTIDE SEQUENCE [LARGE SCALE GENOMIC DNA]</scope>
    <source>
        <strain evidence="1 2">YOKOZUNA-1</strain>
    </source>
</reference>
<evidence type="ECO:0000313" key="2">
    <source>
        <dbReference type="Proteomes" id="UP000186922"/>
    </source>
</evidence>